<organism evidence="2 3">
    <name type="scientific">Dreissena polymorpha</name>
    <name type="common">Zebra mussel</name>
    <name type="synonym">Mytilus polymorpha</name>
    <dbReference type="NCBI Taxonomy" id="45954"/>
    <lineage>
        <taxon>Eukaryota</taxon>
        <taxon>Metazoa</taxon>
        <taxon>Spiralia</taxon>
        <taxon>Lophotrochozoa</taxon>
        <taxon>Mollusca</taxon>
        <taxon>Bivalvia</taxon>
        <taxon>Autobranchia</taxon>
        <taxon>Heteroconchia</taxon>
        <taxon>Euheterodonta</taxon>
        <taxon>Imparidentia</taxon>
        <taxon>Neoheterodontei</taxon>
        <taxon>Myida</taxon>
        <taxon>Dreissenoidea</taxon>
        <taxon>Dreissenidae</taxon>
        <taxon>Dreissena</taxon>
    </lineage>
</organism>
<reference evidence="2" key="2">
    <citation type="submission" date="2020-11" db="EMBL/GenBank/DDBJ databases">
        <authorList>
            <person name="McCartney M.A."/>
            <person name="Auch B."/>
            <person name="Kono T."/>
            <person name="Mallez S."/>
            <person name="Becker A."/>
            <person name="Gohl D.M."/>
            <person name="Silverstein K.A.T."/>
            <person name="Koren S."/>
            <person name="Bechman K.B."/>
            <person name="Herman A."/>
            <person name="Abrahante J.E."/>
            <person name="Garbe J."/>
        </authorList>
    </citation>
    <scope>NUCLEOTIDE SEQUENCE</scope>
    <source>
        <strain evidence="2">Duluth1</strain>
        <tissue evidence="2">Whole animal</tissue>
    </source>
</reference>
<protein>
    <submittedName>
        <fullName evidence="2">Uncharacterized protein</fullName>
    </submittedName>
</protein>
<dbReference type="EMBL" id="JAIWYP010000009">
    <property type="protein sequence ID" value="KAH3773569.1"/>
    <property type="molecule type" value="Genomic_DNA"/>
</dbReference>
<keyword evidence="3" id="KW-1185">Reference proteome</keyword>
<evidence type="ECO:0000313" key="3">
    <source>
        <dbReference type="Proteomes" id="UP000828390"/>
    </source>
</evidence>
<reference evidence="2" key="1">
    <citation type="journal article" date="2019" name="bioRxiv">
        <title>The Genome of the Zebra Mussel, Dreissena polymorpha: A Resource for Invasive Species Research.</title>
        <authorList>
            <person name="McCartney M.A."/>
            <person name="Auch B."/>
            <person name="Kono T."/>
            <person name="Mallez S."/>
            <person name="Zhang Y."/>
            <person name="Obille A."/>
            <person name="Becker A."/>
            <person name="Abrahante J.E."/>
            <person name="Garbe J."/>
            <person name="Badalamenti J.P."/>
            <person name="Herman A."/>
            <person name="Mangelson H."/>
            <person name="Liachko I."/>
            <person name="Sullivan S."/>
            <person name="Sone E.D."/>
            <person name="Koren S."/>
            <person name="Silverstein K.A.T."/>
            <person name="Beckman K.B."/>
            <person name="Gohl D.M."/>
        </authorList>
    </citation>
    <scope>NUCLEOTIDE SEQUENCE</scope>
    <source>
        <strain evidence="2">Duluth1</strain>
        <tissue evidence="2">Whole animal</tissue>
    </source>
</reference>
<evidence type="ECO:0000256" key="1">
    <source>
        <dbReference type="SAM" id="MobiDB-lite"/>
    </source>
</evidence>
<dbReference type="AlphaFoldDB" id="A0A9D4IHL4"/>
<comment type="caution">
    <text evidence="2">The sequence shown here is derived from an EMBL/GenBank/DDBJ whole genome shotgun (WGS) entry which is preliminary data.</text>
</comment>
<accession>A0A9D4IHL4</accession>
<dbReference type="Proteomes" id="UP000828390">
    <property type="component" value="Unassembled WGS sequence"/>
</dbReference>
<sequence>MAYRKNVENKYLMSYDREDLKKIPRLTARESAVSMKSAKALPRYGSGHKSSGRTDGRTDGRTERRTDGQRQNNIPPPMAGDNKPMQLPRWRSGPDVLKFHG</sequence>
<feature type="compositionally biased region" description="Basic and acidic residues" evidence="1">
    <location>
        <begin position="52"/>
        <end position="68"/>
    </location>
</feature>
<gene>
    <name evidence="2" type="ORF">DPMN_174931</name>
</gene>
<proteinExistence type="predicted"/>
<feature type="region of interest" description="Disordered" evidence="1">
    <location>
        <begin position="30"/>
        <end position="101"/>
    </location>
</feature>
<evidence type="ECO:0000313" key="2">
    <source>
        <dbReference type="EMBL" id="KAH3773569.1"/>
    </source>
</evidence>
<name>A0A9D4IHL4_DREPO</name>